<organism evidence="2 3">
    <name type="scientific">Adineta ricciae</name>
    <name type="common">Rotifer</name>
    <dbReference type="NCBI Taxonomy" id="249248"/>
    <lineage>
        <taxon>Eukaryota</taxon>
        <taxon>Metazoa</taxon>
        <taxon>Spiralia</taxon>
        <taxon>Gnathifera</taxon>
        <taxon>Rotifera</taxon>
        <taxon>Eurotatoria</taxon>
        <taxon>Bdelloidea</taxon>
        <taxon>Adinetida</taxon>
        <taxon>Adinetidae</taxon>
        <taxon>Adineta</taxon>
    </lineage>
</organism>
<reference evidence="2" key="1">
    <citation type="submission" date="2021-02" db="EMBL/GenBank/DDBJ databases">
        <authorList>
            <person name="Nowell W R."/>
        </authorList>
    </citation>
    <scope>NUCLEOTIDE SEQUENCE</scope>
</reference>
<dbReference type="InterPro" id="IPR050491">
    <property type="entry name" value="AmpC-like"/>
</dbReference>
<evidence type="ECO:0000313" key="3">
    <source>
        <dbReference type="Proteomes" id="UP000663828"/>
    </source>
</evidence>
<name>A0A814XNT3_ADIRI</name>
<dbReference type="Gene3D" id="3.40.710.10">
    <property type="entry name" value="DD-peptidase/beta-lactamase superfamily"/>
    <property type="match status" value="1"/>
</dbReference>
<proteinExistence type="predicted"/>
<dbReference type="Pfam" id="PF00144">
    <property type="entry name" value="Beta-lactamase"/>
    <property type="match status" value="1"/>
</dbReference>
<dbReference type="InterPro" id="IPR001466">
    <property type="entry name" value="Beta-lactam-related"/>
</dbReference>
<dbReference type="Proteomes" id="UP000663828">
    <property type="component" value="Unassembled WGS sequence"/>
</dbReference>
<dbReference type="InterPro" id="IPR012338">
    <property type="entry name" value="Beta-lactam/transpept-like"/>
</dbReference>
<comment type="caution">
    <text evidence="2">The sequence shown here is derived from an EMBL/GenBank/DDBJ whole genome shotgun (WGS) entry which is preliminary data.</text>
</comment>
<evidence type="ECO:0000313" key="2">
    <source>
        <dbReference type="EMBL" id="CAF1214550.1"/>
    </source>
</evidence>
<evidence type="ECO:0000259" key="1">
    <source>
        <dbReference type="Pfam" id="PF00144"/>
    </source>
</evidence>
<gene>
    <name evidence="2" type="ORF">XAT740_LOCUS24377</name>
</gene>
<dbReference type="PANTHER" id="PTHR46825">
    <property type="entry name" value="D-ALANYL-D-ALANINE-CARBOXYPEPTIDASE/ENDOPEPTIDASE AMPH"/>
    <property type="match status" value="1"/>
</dbReference>
<dbReference type="EMBL" id="CAJNOR010001882">
    <property type="protein sequence ID" value="CAF1214550.1"/>
    <property type="molecule type" value="Genomic_DNA"/>
</dbReference>
<feature type="domain" description="Beta-lactamase-related" evidence="1">
    <location>
        <begin position="34"/>
        <end position="368"/>
    </location>
</feature>
<sequence length="498" mass="56463">MASISDRNYPYKPPVFTDEDRLDKLKNTLPDLKELFQQEFSGNHFPGLIYGLIVDGQLFCSESFGYTNLEENLPATTKSLFRIASMTKSITAMAIVKLRDDGKLRLDDPVDKYIPELFTNELTNDGPIITIRHLLIQDTGMPEDDQWGDQQLALPDEDFLKLLKNGISLSNPPGTIWEYTNLAYAMLGRIITVVSEKPYQNYIKQEILDPLGMTHTIWDYSDAPSELLVCGYRWECDSYSKETPLHHGSFGAMGGLISSIDDFSKYVAYHLQAWPARNEPEYGPLRRSSLREMHHPWNFIELKTFPHRSCLVTSAYCYGLVWSMDQDGVISVSHSGGLPGFGCNWIMLPEYGIGLLSLANSTYADLEHINTTIIDKLVRLADLKPRKLPISKILAERKEQVIQVILNNNWNIHDSELLAIFADNFFNNSSLERRKAVSRELLDQIGKVVEIEELTPKNQLSGVFHLKGENGSIRILLCLSPESSPLVQELELTMIKQS</sequence>
<dbReference type="AlphaFoldDB" id="A0A814XNT3"/>
<keyword evidence="3" id="KW-1185">Reference proteome</keyword>
<accession>A0A814XNT3</accession>
<dbReference type="PANTHER" id="PTHR46825:SF9">
    <property type="entry name" value="BETA-LACTAMASE-RELATED DOMAIN-CONTAINING PROTEIN"/>
    <property type="match status" value="1"/>
</dbReference>
<dbReference type="SUPFAM" id="SSF56601">
    <property type="entry name" value="beta-lactamase/transpeptidase-like"/>
    <property type="match status" value="1"/>
</dbReference>
<protein>
    <recommendedName>
        <fullName evidence="1">Beta-lactamase-related domain-containing protein</fullName>
    </recommendedName>
</protein>